<name>A0A2P2L6P4_RHIMU</name>
<evidence type="ECO:0000313" key="2">
    <source>
        <dbReference type="EMBL" id="MBX13658.1"/>
    </source>
</evidence>
<dbReference type="AlphaFoldDB" id="A0A2P2L6P4"/>
<feature type="signal peptide" evidence="1">
    <location>
        <begin position="1"/>
        <end position="18"/>
    </location>
</feature>
<feature type="chain" id="PRO_5015166539" evidence="1">
    <location>
        <begin position="19"/>
        <end position="67"/>
    </location>
</feature>
<organism evidence="2">
    <name type="scientific">Rhizophora mucronata</name>
    <name type="common">Asiatic mangrove</name>
    <dbReference type="NCBI Taxonomy" id="61149"/>
    <lineage>
        <taxon>Eukaryota</taxon>
        <taxon>Viridiplantae</taxon>
        <taxon>Streptophyta</taxon>
        <taxon>Embryophyta</taxon>
        <taxon>Tracheophyta</taxon>
        <taxon>Spermatophyta</taxon>
        <taxon>Magnoliopsida</taxon>
        <taxon>eudicotyledons</taxon>
        <taxon>Gunneridae</taxon>
        <taxon>Pentapetalae</taxon>
        <taxon>rosids</taxon>
        <taxon>fabids</taxon>
        <taxon>Malpighiales</taxon>
        <taxon>Rhizophoraceae</taxon>
        <taxon>Rhizophora</taxon>
    </lineage>
</organism>
<dbReference type="EMBL" id="GGEC01033174">
    <property type="protein sequence ID" value="MBX13658.1"/>
    <property type="molecule type" value="Transcribed_RNA"/>
</dbReference>
<reference evidence="2" key="1">
    <citation type="submission" date="2018-02" db="EMBL/GenBank/DDBJ databases">
        <title>Rhizophora mucronata_Transcriptome.</title>
        <authorList>
            <person name="Meera S.P."/>
            <person name="Sreeshan A."/>
            <person name="Augustine A."/>
        </authorList>
    </citation>
    <scope>NUCLEOTIDE SEQUENCE</scope>
    <source>
        <tissue evidence="2">Leaf</tissue>
    </source>
</reference>
<keyword evidence="1" id="KW-0732">Signal</keyword>
<evidence type="ECO:0000256" key="1">
    <source>
        <dbReference type="SAM" id="SignalP"/>
    </source>
</evidence>
<protein>
    <submittedName>
        <fullName evidence="2">Uncharacterized protein</fullName>
    </submittedName>
</protein>
<proteinExistence type="predicted"/>
<accession>A0A2P2L6P4</accession>
<sequence>MSCLTRRTLNLLCVPTWCILTVERGLLELRKLSIEQQLWEASRREIDQPSLASVANYNPNTDSEISL</sequence>